<accession>A0ABV7JIL9</accession>
<reference evidence="3" key="1">
    <citation type="journal article" date="2019" name="Int. J. Syst. Evol. Microbiol.">
        <title>The Global Catalogue of Microorganisms (GCM) 10K type strain sequencing project: providing services to taxonomists for standard genome sequencing and annotation.</title>
        <authorList>
            <consortium name="The Broad Institute Genomics Platform"/>
            <consortium name="The Broad Institute Genome Sequencing Center for Infectious Disease"/>
            <person name="Wu L."/>
            <person name="Ma J."/>
        </authorList>
    </citation>
    <scope>NUCLEOTIDE SEQUENCE [LARGE SCALE GENOMIC DNA]</scope>
    <source>
        <strain evidence="3">KCTC 52416</strain>
    </source>
</reference>
<dbReference type="EMBL" id="JBHRTA010000009">
    <property type="protein sequence ID" value="MFC3196942.1"/>
    <property type="molecule type" value="Genomic_DNA"/>
</dbReference>
<dbReference type="Proteomes" id="UP001595526">
    <property type="component" value="Unassembled WGS sequence"/>
</dbReference>
<evidence type="ECO:0000256" key="1">
    <source>
        <dbReference type="SAM" id="SignalP"/>
    </source>
</evidence>
<feature type="chain" id="PRO_5046044867" description="Lipoprotein" evidence="1">
    <location>
        <begin position="25"/>
        <end position="161"/>
    </location>
</feature>
<keyword evidence="1" id="KW-0732">Signal</keyword>
<feature type="signal peptide" evidence="1">
    <location>
        <begin position="1"/>
        <end position="24"/>
    </location>
</feature>
<dbReference type="PROSITE" id="PS51257">
    <property type="entry name" value="PROKAR_LIPOPROTEIN"/>
    <property type="match status" value="1"/>
</dbReference>
<protein>
    <recommendedName>
        <fullName evidence="4">Lipoprotein</fullName>
    </recommendedName>
</protein>
<evidence type="ECO:0000313" key="2">
    <source>
        <dbReference type="EMBL" id="MFC3196942.1"/>
    </source>
</evidence>
<evidence type="ECO:0000313" key="3">
    <source>
        <dbReference type="Proteomes" id="UP001595526"/>
    </source>
</evidence>
<dbReference type="RefSeq" id="WP_379020150.1">
    <property type="nucleotide sequence ID" value="NZ_JBHRTA010000009.1"/>
</dbReference>
<sequence>MEIKRSLCTISFLLAMVGCSYGQATDNEKTSVYVYFDEYDDGEVAMYKLVDKNIKEPDIYIFDLNGSRLSFNTVSKEDYKIVDSCFLKKRAVKSPDWGVEVENYGLNLDAKSTKYEHIYFADKVGDNQFKIVEVVPYIGSIFFAPGGPKRKTNRDLMTDRK</sequence>
<evidence type="ECO:0008006" key="4">
    <source>
        <dbReference type="Google" id="ProtNLM"/>
    </source>
</evidence>
<organism evidence="2 3">
    <name type="scientific">Parapedobacter deserti</name>
    <dbReference type="NCBI Taxonomy" id="1912957"/>
    <lineage>
        <taxon>Bacteria</taxon>
        <taxon>Pseudomonadati</taxon>
        <taxon>Bacteroidota</taxon>
        <taxon>Sphingobacteriia</taxon>
        <taxon>Sphingobacteriales</taxon>
        <taxon>Sphingobacteriaceae</taxon>
        <taxon>Parapedobacter</taxon>
    </lineage>
</organism>
<name>A0ABV7JIL9_9SPHI</name>
<keyword evidence="3" id="KW-1185">Reference proteome</keyword>
<comment type="caution">
    <text evidence="2">The sequence shown here is derived from an EMBL/GenBank/DDBJ whole genome shotgun (WGS) entry which is preliminary data.</text>
</comment>
<proteinExistence type="predicted"/>
<gene>
    <name evidence="2" type="ORF">ACFOET_04875</name>
</gene>